<dbReference type="GO" id="GO:0006508">
    <property type="term" value="P:proteolysis"/>
    <property type="evidence" value="ECO:0007669"/>
    <property type="project" value="UniProtKB-KW"/>
</dbReference>
<accession>F2KRD8</accession>
<dbReference type="SUPFAM" id="SSF46785">
    <property type="entry name" value="Winged helix' DNA-binding domain"/>
    <property type="match status" value="1"/>
</dbReference>
<feature type="binding site" evidence="8">
    <location>
        <position position="157"/>
    </location>
    <ligand>
        <name>a divalent metal cation</name>
        <dbReference type="ChEBI" id="CHEBI:60240"/>
        <label>2</label>
        <note>catalytic</note>
    </ligand>
</feature>
<dbReference type="SUPFAM" id="SSF55920">
    <property type="entry name" value="Creatinase/aminopeptidase"/>
    <property type="match status" value="1"/>
</dbReference>
<dbReference type="Gene3D" id="1.10.10.10">
    <property type="entry name" value="Winged helix-like DNA-binding domain superfamily/Winged helix DNA-binding domain"/>
    <property type="match status" value="1"/>
</dbReference>
<feature type="binding site" evidence="8">
    <location>
        <position position="67"/>
    </location>
    <ligand>
        <name>substrate</name>
    </ligand>
</feature>
<dbReference type="InterPro" id="IPR036005">
    <property type="entry name" value="Creatinase/aminopeptidase-like"/>
</dbReference>
<dbReference type="PANTHER" id="PTHR45777:SF2">
    <property type="entry name" value="METHIONINE AMINOPEPTIDASE 2"/>
    <property type="match status" value="1"/>
</dbReference>
<dbReference type="Gene3D" id="3.90.230.10">
    <property type="entry name" value="Creatinase/methionine aminopeptidase superfamily"/>
    <property type="match status" value="1"/>
</dbReference>
<dbReference type="PANTHER" id="PTHR45777">
    <property type="entry name" value="METHIONINE AMINOPEPTIDASE 2"/>
    <property type="match status" value="1"/>
</dbReference>
<evidence type="ECO:0000256" key="7">
    <source>
        <dbReference type="ARBA" id="ARBA00022801"/>
    </source>
</evidence>
<sequence length="291" mass="32044">MSDENERIEKTLKAGEILRQVRAEAVKLIKPGVRLLEVAEFVENRIVELGGKPAFPCNISINSDAAHFTPKRDDERTFAEGDLVKLDIGAHVDGYIADTAISIDLGDNSELVGAAEEALKNAINAIHAGIDTAELGRIIEATIKEFGFKPIINLTGHGLQRWIAHAPPTIYNFATQRGVRLEEGMIVAIEPFATNGAGKVTERSEVEIFSLINLKPVRMKQARELLEEIKPYQTLPFAKRWLSKAPDLIINRLVREGVLRAYPVLTEVGKGLVSQAEHTVIVEEDGARIVT</sequence>
<feature type="binding site" evidence="8">
    <location>
        <position position="98"/>
    </location>
    <ligand>
        <name>a divalent metal cation</name>
        <dbReference type="ChEBI" id="CHEBI:60240"/>
        <label>2</label>
        <note>catalytic</note>
    </ligand>
</feature>
<comment type="cofactor">
    <cofactor evidence="2">
        <name>Mn(2+)</name>
        <dbReference type="ChEBI" id="CHEBI:29035"/>
    </cofactor>
</comment>
<comment type="cofactor">
    <cofactor evidence="3">
        <name>Fe(2+)</name>
        <dbReference type="ChEBI" id="CHEBI:29033"/>
    </cofactor>
</comment>
<evidence type="ECO:0000256" key="8">
    <source>
        <dbReference type="HAMAP-Rule" id="MF_01975"/>
    </source>
</evidence>
<dbReference type="InterPro" id="IPR036388">
    <property type="entry name" value="WH-like_DNA-bd_sf"/>
</dbReference>
<evidence type="ECO:0000256" key="6">
    <source>
        <dbReference type="ARBA" id="ARBA00022723"/>
    </source>
</evidence>
<dbReference type="STRING" id="693661.Arcve_1879"/>
<keyword evidence="12" id="KW-1185">Reference proteome</keyword>
<dbReference type="PRINTS" id="PR00599">
    <property type="entry name" value="MAPEPTIDASE"/>
</dbReference>
<dbReference type="OrthoDB" id="372008at2157"/>
<comment type="catalytic activity">
    <reaction evidence="1 8 9">
        <text>Release of N-terminal amino acids, preferentially methionine, from peptides and arylamides.</text>
        <dbReference type="EC" id="3.4.11.18"/>
    </reaction>
</comment>
<feature type="domain" description="Peptidase M24" evidence="10">
    <location>
        <begin position="10"/>
        <end position="194"/>
    </location>
</feature>
<feature type="binding site" evidence="8">
    <location>
        <position position="277"/>
    </location>
    <ligand>
        <name>a divalent metal cation</name>
        <dbReference type="ChEBI" id="CHEBI:60240"/>
        <label>1</label>
    </ligand>
</feature>
<dbReference type="InterPro" id="IPR050247">
    <property type="entry name" value="Met_Aminopeptidase_Type2"/>
</dbReference>
<dbReference type="Pfam" id="PF00557">
    <property type="entry name" value="Peptidase_M24"/>
    <property type="match status" value="1"/>
</dbReference>
<dbReference type="GO" id="GO:0046872">
    <property type="term" value="F:metal ion binding"/>
    <property type="evidence" value="ECO:0007669"/>
    <property type="project" value="UniProtKB-UniRule"/>
</dbReference>
<dbReference type="InterPro" id="IPR001714">
    <property type="entry name" value="Pept_M24_MAP"/>
</dbReference>
<dbReference type="GO" id="GO:0004239">
    <property type="term" value="F:initiator methionyl aminopeptidase activity"/>
    <property type="evidence" value="ECO:0007669"/>
    <property type="project" value="UniProtKB-UniRule"/>
</dbReference>
<name>F2KRD8_ARCVS</name>
<dbReference type="RefSeq" id="WP_013684528.1">
    <property type="nucleotide sequence ID" value="NC_015320.1"/>
</dbReference>
<keyword evidence="7 8" id="KW-0378">Hydrolase</keyword>
<keyword evidence="5 8" id="KW-0645">Protease</keyword>
<dbReference type="KEGG" id="ave:Arcve_1879"/>
<evidence type="ECO:0000256" key="9">
    <source>
        <dbReference type="RuleBase" id="RU003653"/>
    </source>
</evidence>
<evidence type="ECO:0000313" key="11">
    <source>
        <dbReference type="EMBL" id="AEA47872.1"/>
    </source>
</evidence>
<comment type="subunit">
    <text evidence="8">Monomer.</text>
</comment>
<evidence type="ECO:0000256" key="2">
    <source>
        <dbReference type="ARBA" id="ARBA00001936"/>
    </source>
</evidence>
<dbReference type="HAMAP" id="MF_01975">
    <property type="entry name" value="MetAP_2_arc"/>
    <property type="match status" value="1"/>
</dbReference>
<dbReference type="InterPro" id="IPR018349">
    <property type="entry name" value="Pept_M24A_MAP2_BS"/>
</dbReference>
<keyword evidence="6 8" id="KW-0479">Metal-binding</keyword>
<dbReference type="InterPro" id="IPR000994">
    <property type="entry name" value="Pept_M24"/>
</dbReference>
<dbReference type="PROSITE" id="PS01202">
    <property type="entry name" value="MAP_2"/>
    <property type="match status" value="1"/>
</dbReference>
<evidence type="ECO:0000256" key="5">
    <source>
        <dbReference type="ARBA" id="ARBA00022670"/>
    </source>
</evidence>
<evidence type="ECO:0000259" key="10">
    <source>
        <dbReference type="Pfam" id="PF00557"/>
    </source>
</evidence>
<dbReference type="InterPro" id="IPR002468">
    <property type="entry name" value="Pept_M24A_MAP2"/>
</dbReference>
<evidence type="ECO:0000313" key="12">
    <source>
        <dbReference type="Proteomes" id="UP000008136"/>
    </source>
</evidence>
<evidence type="ECO:0000256" key="4">
    <source>
        <dbReference type="ARBA" id="ARBA00022438"/>
    </source>
</evidence>
<feature type="binding site" evidence="8">
    <location>
        <position position="190"/>
    </location>
    <ligand>
        <name>a divalent metal cation</name>
        <dbReference type="ChEBI" id="CHEBI:60240"/>
        <label>2</label>
        <note>catalytic</note>
    </ligand>
</feature>
<dbReference type="HOGENOM" id="CLU_015857_7_0_2"/>
<feature type="binding site" evidence="8">
    <location>
        <position position="165"/>
    </location>
    <ligand>
        <name>substrate</name>
    </ligand>
</feature>
<reference evidence="11 12" key="1">
    <citation type="submission" date="2011-03" db="EMBL/GenBank/DDBJ databases">
        <title>The complete genome of Archaeoglobus veneficus SNP6.</title>
        <authorList>
            <consortium name="US DOE Joint Genome Institute (JGI-PGF)"/>
            <person name="Lucas S."/>
            <person name="Copeland A."/>
            <person name="Lapidus A."/>
            <person name="Bruce D."/>
            <person name="Goodwin L."/>
            <person name="Pitluck S."/>
            <person name="Kyrpides N."/>
            <person name="Mavromatis K."/>
            <person name="Pagani I."/>
            <person name="Ivanova N."/>
            <person name="Mikhailova N."/>
            <person name="Lu M."/>
            <person name="Detter J.C."/>
            <person name="Tapia R."/>
            <person name="Han C."/>
            <person name="Land M."/>
            <person name="Hauser L."/>
            <person name="Markowitz V."/>
            <person name="Cheng J.-F."/>
            <person name="Hugenholtz P."/>
            <person name="Woyke T."/>
            <person name="Wu D."/>
            <person name="Spring S."/>
            <person name="Brambilla E."/>
            <person name="Klenk H.-P."/>
            <person name="Eisen J.A."/>
        </authorList>
    </citation>
    <scope>NUCLEOTIDE SEQUENCE [LARGE SCALE GENOMIC DNA]</scope>
    <source>
        <strain>SNP6</strain>
    </source>
</reference>
<protein>
    <recommendedName>
        <fullName evidence="8 9">Methionine aminopeptidase</fullName>
        <shortName evidence="8">MAP</shortName>
        <shortName evidence="8">MetAP</shortName>
        <ecNumber evidence="8 9">3.4.11.18</ecNumber>
    </recommendedName>
    <alternativeName>
        <fullName evidence="8">Peptidase M</fullName>
    </alternativeName>
</protein>
<dbReference type="InterPro" id="IPR036390">
    <property type="entry name" value="WH_DNA-bd_sf"/>
</dbReference>
<comment type="similarity">
    <text evidence="8">Belongs to the peptidase M24A family. Methionine aminopeptidase archaeal type 2 subfamily.</text>
</comment>
<dbReference type="InterPro" id="IPR028595">
    <property type="entry name" value="MetAP_archaeal"/>
</dbReference>
<gene>
    <name evidence="8" type="primary">map</name>
    <name evidence="11" type="ordered locus">Arcve_1879</name>
</gene>
<evidence type="ECO:0000256" key="1">
    <source>
        <dbReference type="ARBA" id="ARBA00000294"/>
    </source>
</evidence>
<dbReference type="EMBL" id="CP002588">
    <property type="protein sequence ID" value="AEA47872.1"/>
    <property type="molecule type" value="Genomic_DNA"/>
</dbReference>
<dbReference type="EC" id="3.4.11.18" evidence="8 9"/>
<comment type="cofactor">
    <cofactor evidence="8">
        <name>Co(2+)</name>
        <dbReference type="ChEBI" id="CHEBI:48828"/>
    </cofactor>
    <cofactor evidence="8">
        <name>Zn(2+)</name>
        <dbReference type="ChEBI" id="CHEBI:29105"/>
    </cofactor>
    <cofactor evidence="8">
        <name>Mn(2+)</name>
        <dbReference type="ChEBI" id="CHEBI:29035"/>
    </cofactor>
    <cofactor evidence="8">
        <name>Fe(2+)</name>
        <dbReference type="ChEBI" id="CHEBI:29033"/>
    </cofactor>
    <text evidence="8">Binds 2 divalent metal cations per subunit. Has a high-affinity and a low affinity metal-binding site. The true nature of the physiological cofactor is under debate. The enzyme is active with cobalt, zinc, manganese or divalent iron ions. Most likely, methionine aminopeptidases function as mononuclear Fe(2+)-metalloproteases under physiological conditions, and the catalytically relevant metal-binding site has been assigned to the histidine-containing high-affinity site.</text>
</comment>
<keyword evidence="4 8" id="KW-0031">Aminopeptidase</keyword>
<dbReference type="NCBIfam" id="TIGR00501">
    <property type="entry name" value="met_pdase_II"/>
    <property type="match status" value="1"/>
</dbReference>
<feature type="binding site" evidence="8">
    <location>
        <position position="98"/>
    </location>
    <ligand>
        <name>a divalent metal cation</name>
        <dbReference type="ChEBI" id="CHEBI:60240"/>
        <label>1</label>
    </ligand>
</feature>
<feature type="binding site" evidence="8">
    <location>
        <position position="87"/>
    </location>
    <ligand>
        <name>a divalent metal cation</name>
        <dbReference type="ChEBI" id="CHEBI:60240"/>
        <label>1</label>
    </ligand>
</feature>
<organism evidence="11 12">
    <name type="scientific">Archaeoglobus veneficus (strain DSM 11195 / SNP6)</name>
    <dbReference type="NCBI Taxonomy" id="693661"/>
    <lineage>
        <taxon>Archaea</taxon>
        <taxon>Methanobacteriati</taxon>
        <taxon>Methanobacteriota</taxon>
        <taxon>Archaeoglobi</taxon>
        <taxon>Archaeoglobales</taxon>
        <taxon>Archaeoglobaceae</taxon>
        <taxon>Archaeoglobus</taxon>
    </lineage>
</organism>
<dbReference type="CDD" id="cd01088">
    <property type="entry name" value="MetAP2"/>
    <property type="match status" value="1"/>
</dbReference>
<dbReference type="Proteomes" id="UP000008136">
    <property type="component" value="Chromosome"/>
</dbReference>
<feature type="binding site" evidence="8">
    <location>
        <position position="277"/>
    </location>
    <ligand>
        <name>a divalent metal cation</name>
        <dbReference type="ChEBI" id="CHEBI:60240"/>
        <label>2</label>
        <note>catalytic</note>
    </ligand>
</feature>
<dbReference type="GO" id="GO:0005737">
    <property type="term" value="C:cytoplasm"/>
    <property type="evidence" value="ECO:0007669"/>
    <property type="project" value="TreeGrafter"/>
</dbReference>
<proteinExistence type="inferred from homology"/>
<dbReference type="GeneID" id="10395010"/>
<evidence type="ECO:0000256" key="3">
    <source>
        <dbReference type="ARBA" id="ARBA00001954"/>
    </source>
</evidence>
<dbReference type="AlphaFoldDB" id="F2KRD8"/>
<dbReference type="eggNOG" id="arCOG01001">
    <property type="taxonomic scope" value="Archaea"/>
</dbReference>
<comment type="function">
    <text evidence="8 9">Removes the N-terminal methionine from nascent proteins. The N-terminal methionine is often cleaved when the second residue in the primary sequence is small and uncharged (Met-Ala-, Cys, Gly, Pro, Ser, Thr, or Val).</text>
</comment>
<dbReference type="GO" id="GO:0070006">
    <property type="term" value="F:metalloaminopeptidase activity"/>
    <property type="evidence" value="ECO:0007669"/>
    <property type="project" value="UniProtKB-UniRule"/>
</dbReference>